<dbReference type="Ensembl" id="ENSHHUT00000087637.1">
    <property type="protein sequence ID" value="ENSHHUP00000084979.1"/>
    <property type="gene ID" value="ENSHHUG00000049260.1"/>
</dbReference>
<organism evidence="1 2">
    <name type="scientific">Hucho hucho</name>
    <name type="common">huchen</name>
    <dbReference type="NCBI Taxonomy" id="62062"/>
    <lineage>
        <taxon>Eukaryota</taxon>
        <taxon>Metazoa</taxon>
        <taxon>Chordata</taxon>
        <taxon>Craniata</taxon>
        <taxon>Vertebrata</taxon>
        <taxon>Euteleostomi</taxon>
        <taxon>Actinopterygii</taxon>
        <taxon>Neopterygii</taxon>
        <taxon>Teleostei</taxon>
        <taxon>Protacanthopterygii</taxon>
        <taxon>Salmoniformes</taxon>
        <taxon>Salmonidae</taxon>
        <taxon>Salmoninae</taxon>
        <taxon>Hucho</taxon>
    </lineage>
</organism>
<dbReference type="Pfam" id="PF15008">
    <property type="entry name" value="DUF4518"/>
    <property type="match status" value="1"/>
</dbReference>
<protein>
    <recommendedName>
        <fullName evidence="3">NTF2 domain-containing protein</fullName>
    </recommendedName>
</protein>
<dbReference type="AlphaFoldDB" id="A0A4W5RKP4"/>
<reference evidence="1" key="3">
    <citation type="submission" date="2025-09" db="UniProtKB">
        <authorList>
            <consortium name="Ensembl"/>
        </authorList>
    </citation>
    <scope>IDENTIFICATION</scope>
</reference>
<dbReference type="PANTHER" id="PTHR21084:SF1">
    <property type="entry name" value="DENSE INCISORS"/>
    <property type="match status" value="1"/>
</dbReference>
<dbReference type="Proteomes" id="UP000314982">
    <property type="component" value="Unassembled WGS sequence"/>
</dbReference>
<name>A0A4W5RKP4_9TELE</name>
<dbReference type="STRING" id="62062.ENSHHUP00000084979"/>
<reference evidence="1" key="2">
    <citation type="submission" date="2025-08" db="UniProtKB">
        <authorList>
            <consortium name="Ensembl"/>
        </authorList>
    </citation>
    <scope>IDENTIFICATION</scope>
</reference>
<evidence type="ECO:0000313" key="2">
    <source>
        <dbReference type="Proteomes" id="UP000314982"/>
    </source>
</evidence>
<keyword evidence="2" id="KW-1185">Reference proteome</keyword>
<dbReference type="GeneTree" id="ENSGT00390000000367"/>
<proteinExistence type="predicted"/>
<evidence type="ECO:0000313" key="1">
    <source>
        <dbReference type="Ensembl" id="ENSHHUP00000084979.1"/>
    </source>
</evidence>
<reference evidence="2" key="1">
    <citation type="submission" date="2018-06" db="EMBL/GenBank/DDBJ databases">
        <title>Genome assembly of Danube salmon.</title>
        <authorList>
            <person name="Macqueen D.J."/>
            <person name="Gundappa M.K."/>
        </authorList>
    </citation>
    <scope>NUCLEOTIDE SEQUENCE [LARGE SCALE GENOMIC DNA]</scope>
</reference>
<accession>A0A4W5RKP4</accession>
<dbReference type="PANTHER" id="PTHR21084">
    <property type="entry name" value="DENSE INCISORS"/>
    <property type="match status" value="1"/>
</dbReference>
<dbReference type="InterPro" id="IPR026698">
    <property type="entry name" value="UPF_C3orf38"/>
</dbReference>
<sequence>MSRLNYKERYGCRQLLRMMTNDDISSLRFTVTNKKKDIFESTSESIDAILSNTENAEAFLKRRKVQRDFIFRYLTQDEGVVIPKNINKDQLVKKALEVWTIEKVRPQAYKDVSFSALTRAADSQIGMRFPTAHVPPQPVYSKPHYTSQMLDLQSPAAETDPGPAVTIVRQIETSLRQIGLRTSESVSVSSQATYSAGFDHLALAKQFCQWFFQLLNSLNPSLGQPPQEWGPQHFWEDVRLRLLSSAGEQYTEEYEGAAMTSLRLLALVRDERLLLSPNLEPGGLKALSSPHGLVLVAVAGTIHRDRECVGIYEQVFGLIRSPLDQNKWKIKFMVLKVRGQEALRVGENLLSPILTWDSNDLQLLCR</sequence>
<evidence type="ECO:0008006" key="3">
    <source>
        <dbReference type="Google" id="ProtNLM"/>
    </source>
</evidence>